<evidence type="ECO:0000313" key="1">
    <source>
        <dbReference type="EMBL" id="CAH2050649.1"/>
    </source>
</evidence>
<reference evidence="1" key="1">
    <citation type="submission" date="2022-03" db="EMBL/GenBank/DDBJ databases">
        <authorList>
            <person name="Martin H S."/>
        </authorList>
    </citation>
    <scope>NUCLEOTIDE SEQUENCE</scope>
</reference>
<gene>
    <name evidence="1" type="ORF">IPOD504_LOCUS7588</name>
</gene>
<evidence type="ECO:0000313" key="2">
    <source>
        <dbReference type="Proteomes" id="UP000837857"/>
    </source>
</evidence>
<dbReference type="EMBL" id="OW152814">
    <property type="protein sequence ID" value="CAH2050649.1"/>
    <property type="molecule type" value="Genomic_DNA"/>
</dbReference>
<name>A0ABN8ICR4_9NEOP</name>
<proteinExistence type="predicted"/>
<protein>
    <submittedName>
        <fullName evidence="1">Uncharacterized protein</fullName>
    </submittedName>
</protein>
<dbReference type="Proteomes" id="UP000837857">
    <property type="component" value="Chromosome 2"/>
</dbReference>
<accession>A0ABN8ICR4</accession>
<organism evidence="1 2">
    <name type="scientific">Iphiclides podalirius</name>
    <name type="common">scarce swallowtail</name>
    <dbReference type="NCBI Taxonomy" id="110791"/>
    <lineage>
        <taxon>Eukaryota</taxon>
        <taxon>Metazoa</taxon>
        <taxon>Ecdysozoa</taxon>
        <taxon>Arthropoda</taxon>
        <taxon>Hexapoda</taxon>
        <taxon>Insecta</taxon>
        <taxon>Pterygota</taxon>
        <taxon>Neoptera</taxon>
        <taxon>Endopterygota</taxon>
        <taxon>Lepidoptera</taxon>
        <taxon>Glossata</taxon>
        <taxon>Ditrysia</taxon>
        <taxon>Papilionoidea</taxon>
        <taxon>Papilionidae</taxon>
        <taxon>Papilioninae</taxon>
        <taxon>Iphiclides</taxon>
    </lineage>
</organism>
<feature type="non-terminal residue" evidence="1">
    <location>
        <position position="169"/>
    </location>
</feature>
<keyword evidence="2" id="KW-1185">Reference proteome</keyword>
<sequence>MLSPSTKRAAVHGSQSIGLGRAAVECALGPSQTAASHRVAPHSSPPIAPLHLGGRCLFHCAPRRYIGCFATLACSDHARKGNGDAAVFVTEQTEREPRARPRGPHRETTLVAEIAARGVRASGRVTCPADAPTPSTTMPYRRSHTRTIICVPCDLNCTRIAGDGRTNRE</sequence>